<protein>
    <submittedName>
        <fullName evidence="2">S8 family peptidase</fullName>
    </submittedName>
</protein>
<evidence type="ECO:0000313" key="3">
    <source>
        <dbReference type="Proteomes" id="UP000318102"/>
    </source>
</evidence>
<organism evidence="2 3">
    <name type="scientific">Paenibacillus agilis</name>
    <dbReference type="NCBI Taxonomy" id="3020863"/>
    <lineage>
        <taxon>Bacteria</taxon>
        <taxon>Bacillati</taxon>
        <taxon>Bacillota</taxon>
        <taxon>Bacilli</taxon>
        <taxon>Bacillales</taxon>
        <taxon>Paenibacillaceae</taxon>
        <taxon>Paenibacillus</taxon>
    </lineage>
</organism>
<evidence type="ECO:0000313" key="2">
    <source>
        <dbReference type="EMBL" id="TVX91609.1"/>
    </source>
</evidence>
<keyword evidence="3" id="KW-1185">Reference proteome</keyword>
<dbReference type="InterPro" id="IPR034074">
    <property type="entry name" value="Y4bN_pept_dom"/>
</dbReference>
<dbReference type="AlphaFoldDB" id="A0A559IVH2"/>
<reference evidence="2 3" key="1">
    <citation type="submission" date="2019-07" db="EMBL/GenBank/DDBJ databases">
        <authorList>
            <person name="Kim J."/>
        </authorList>
    </citation>
    <scope>NUCLEOTIDE SEQUENCE [LARGE SCALE GENOMIC DNA]</scope>
    <source>
        <strain evidence="2 3">N4</strain>
    </source>
</reference>
<dbReference type="CDD" id="cd04847">
    <property type="entry name" value="Peptidases_S8_Subtilisin_like_2"/>
    <property type="match status" value="1"/>
</dbReference>
<sequence>MARENNFLLGNGEHLTNTVNVPRRGGKKIPPYSFPTAQKHFSQWLGDANEKFNKMSSSACPNDEVTALVTMHPRYISKSDFPIELLDTVGLRAVGGRSKRIKPMQWGIEKHPEEAVTDQIFVMGKRSDFTTWYREINNWTEAVTGAKHLSHIEDLSAHIGVDKVQALPENRDEYCLEVVFHETSASTLDMFEYYAKECDAYPIFDRKRESKGLIFLPVYASKENVHKLADFSYIRVVRSMPTLRPLQPEVLRKVQSFPIKMNIEPSVDQALRVAIFDGGIPSSINLSPWVNLIEPPGIGAAVPEYQEHGLAVTSAFLFGPLEPNKGAERPLCHVDHIRVLDDKTGSNGDFECYDVLDRILHVLDNNSEPYHFLNFSVGPDIPIEDDEVTGWTASLDERLCGGSSLTTVAAGNSGNLCSVSGLNRIQPPSDAVNVMAIGACDSVSSLFWKRVDYSSVGPGRSPGLVKPDGLVFGGSQHSPFYVLESTDPYTIKGTMGTSFAAPYGLRSAAAVRVQLGNRFSPLAIRALLTHRAESEDHSLTEVGWGRLETDYNKLITCDDDEALIVFQGELPVGSHLRAPVPLPSGDLEGMIGITATLVIAPEVDPSYPNTYTRGGLEVTFRPDSTKRKISKEGKVPLHANSKSFFNVKNLFGSGAYEYELRDEGHKWEPCLKVTQQFKSASLNAPCFDIYYHHRGEGMKLKEPAPIQYALVVSIKANKVVDLYDRVLRTYSNILIPLRPQNRIQIRS</sequence>
<name>A0A559IVH2_9BACL</name>
<dbReference type="Pfam" id="PF00082">
    <property type="entry name" value="Peptidase_S8"/>
    <property type="match status" value="1"/>
</dbReference>
<evidence type="ECO:0000259" key="1">
    <source>
        <dbReference type="Pfam" id="PF00082"/>
    </source>
</evidence>
<dbReference type="SUPFAM" id="SSF52743">
    <property type="entry name" value="Subtilisin-like"/>
    <property type="match status" value="1"/>
</dbReference>
<dbReference type="GO" id="GO:0004252">
    <property type="term" value="F:serine-type endopeptidase activity"/>
    <property type="evidence" value="ECO:0007669"/>
    <property type="project" value="InterPro"/>
</dbReference>
<dbReference type="Gene3D" id="3.40.50.200">
    <property type="entry name" value="Peptidase S8/S53 domain"/>
    <property type="match status" value="1"/>
</dbReference>
<feature type="domain" description="Peptidase S8/S53" evidence="1">
    <location>
        <begin position="285"/>
        <end position="545"/>
    </location>
</feature>
<accession>A0A559IVH2</accession>
<dbReference type="InterPro" id="IPR036852">
    <property type="entry name" value="Peptidase_S8/S53_dom_sf"/>
</dbReference>
<dbReference type="GO" id="GO:0006508">
    <property type="term" value="P:proteolysis"/>
    <property type="evidence" value="ECO:0007669"/>
    <property type="project" value="InterPro"/>
</dbReference>
<comment type="caution">
    <text evidence="2">The sequence shown here is derived from an EMBL/GenBank/DDBJ whole genome shotgun (WGS) entry which is preliminary data.</text>
</comment>
<dbReference type="RefSeq" id="WP_028595356.1">
    <property type="nucleotide sequence ID" value="NZ_VNJK01000001.1"/>
</dbReference>
<dbReference type="EMBL" id="VNJK01000001">
    <property type="protein sequence ID" value="TVX91609.1"/>
    <property type="molecule type" value="Genomic_DNA"/>
</dbReference>
<proteinExistence type="predicted"/>
<dbReference type="InterPro" id="IPR000209">
    <property type="entry name" value="Peptidase_S8/S53_dom"/>
</dbReference>
<dbReference type="Proteomes" id="UP000318102">
    <property type="component" value="Unassembled WGS sequence"/>
</dbReference>
<dbReference type="OrthoDB" id="9798386at2"/>
<gene>
    <name evidence="2" type="ORF">FPZ44_00165</name>
</gene>